<dbReference type="InterPro" id="IPR016181">
    <property type="entry name" value="Acyl_CoA_acyltransferase"/>
</dbReference>
<proteinExistence type="predicted"/>
<dbReference type="Gene3D" id="3.40.630.30">
    <property type="match status" value="1"/>
</dbReference>
<sequence>MVKPALPIETERLRLRPYAAADVPDLYALESHPEVHRYLYSEPRDLTQVAERASERTDWVAFHAEGDQLALVVELKETREVIGSVLLHWVSQTHRQGEIGYTLHPDHHGKGYASEAAAPLLKVGFEDLGLHRVVGRLDGRNTASAKVLEKLGMRREAHLVQNEFVKGEWTDEVVYALLASEWSGASS</sequence>
<accession>A0A8J7GGM3</accession>
<evidence type="ECO:0000259" key="1">
    <source>
        <dbReference type="PROSITE" id="PS51186"/>
    </source>
</evidence>
<dbReference type="InterPro" id="IPR051531">
    <property type="entry name" value="N-acetyltransferase"/>
</dbReference>
<evidence type="ECO:0000313" key="3">
    <source>
        <dbReference type="Proteomes" id="UP000622552"/>
    </source>
</evidence>
<evidence type="ECO:0000313" key="2">
    <source>
        <dbReference type="EMBL" id="MBG6137576.1"/>
    </source>
</evidence>
<organism evidence="2 3">
    <name type="scientific">Longispora fulva</name>
    <dbReference type="NCBI Taxonomy" id="619741"/>
    <lineage>
        <taxon>Bacteria</taxon>
        <taxon>Bacillati</taxon>
        <taxon>Actinomycetota</taxon>
        <taxon>Actinomycetes</taxon>
        <taxon>Micromonosporales</taxon>
        <taxon>Micromonosporaceae</taxon>
        <taxon>Longispora</taxon>
    </lineage>
</organism>
<dbReference type="PROSITE" id="PS51186">
    <property type="entry name" value="GNAT"/>
    <property type="match status" value="1"/>
</dbReference>
<dbReference type="RefSeq" id="WP_197004426.1">
    <property type="nucleotide sequence ID" value="NZ_BONS01000020.1"/>
</dbReference>
<dbReference type="AlphaFoldDB" id="A0A8J7GGM3"/>
<dbReference type="Pfam" id="PF13302">
    <property type="entry name" value="Acetyltransf_3"/>
    <property type="match status" value="1"/>
</dbReference>
<name>A0A8J7GGM3_9ACTN</name>
<dbReference type="Proteomes" id="UP000622552">
    <property type="component" value="Unassembled WGS sequence"/>
</dbReference>
<dbReference type="SUPFAM" id="SSF55729">
    <property type="entry name" value="Acyl-CoA N-acyltransferases (Nat)"/>
    <property type="match status" value="1"/>
</dbReference>
<dbReference type="GO" id="GO:0016747">
    <property type="term" value="F:acyltransferase activity, transferring groups other than amino-acyl groups"/>
    <property type="evidence" value="ECO:0007669"/>
    <property type="project" value="InterPro"/>
</dbReference>
<dbReference type="InterPro" id="IPR000182">
    <property type="entry name" value="GNAT_dom"/>
</dbReference>
<dbReference type="PANTHER" id="PTHR43792">
    <property type="entry name" value="GNAT FAMILY, PUTATIVE (AFU_ORTHOLOGUE AFUA_3G00765)-RELATED-RELATED"/>
    <property type="match status" value="1"/>
</dbReference>
<comment type="caution">
    <text evidence="2">The sequence shown here is derived from an EMBL/GenBank/DDBJ whole genome shotgun (WGS) entry which is preliminary data.</text>
</comment>
<reference evidence="2" key="1">
    <citation type="submission" date="2020-11" db="EMBL/GenBank/DDBJ databases">
        <title>Sequencing the genomes of 1000 actinobacteria strains.</title>
        <authorList>
            <person name="Klenk H.-P."/>
        </authorList>
    </citation>
    <scope>NUCLEOTIDE SEQUENCE</scope>
    <source>
        <strain evidence="2">DSM 45356</strain>
    </source>
</reference>
<protein>
    <submittedName>
        <fullName evidence="2">RimJ/RimL family protein N-acetyltransferase</fullName>
    </submittedName>
</protein>
<feature type="domain" description="N-acetyltransferase" evidence="1">
    <location>
        <begin position="13"/>
        <end position="180"/>
    </location>
</feature>
<gene>
    <name evidence="2" type="ORF">IW245_003770</name>
</gene>
<dbReference type="EMBL" id="JADOUF010000001">
    <property type="protein sequence ID" value="MBG6137576.1"/>
    <property type="molecule type" value="Genomic_DNA"/>
</dbReference>
<keyword evidence="3" id="KW-1185">Reference proteome</keyword>
<dbReference type="PANTHER" id="PTHR43792:SF1">
    <property type="entry name" value="N-ACETYLTRANSFERASE DOMAIN-CONTAINING PROTEIN"/>
    <property type="match status" value="1"/>
</dbReference>